<evidence type="ECO:0000256" key="5">
    <source>
        <dbReference type="ARBA" id="ARBA00022989"/>
    </source>
</evidence>
<dbReference type="PANTHER" id="PTHR11256">
    <property type="entry name" value="BCL-2 RELATED"/>
    <property type="match status" value="1"/>
</dbReference>
<dbReference type="Pfam" id="PF00452">
    <property type="entry name" value="Bcl-2"/>
    <property type="match status" value="1"/>
</dbReference>
<dbReference type="GO" id="GO:0005741">
    <property type="term" value="C:mitochondrial outer membrane"/>
    <property type="evidence" value="ECO:0007669"/>
    <property type="project" value="TreeGrafter"/>
</dbReference>
<dbReference type="EnsemblMetazoa" id="SMAR005159-RA">
    <property type="protein sequence ID" value="SMAR005159-PA"/>
    <property type="gene ID" value="SMAR005159"/>
</dbReference>
<evidence type="ECO:0000256" key="4">
    <source>
        <dbReference type="ARBA" id="ARBA00022703"/>
    </source>
</evidence>
<protein>
    <recommendedName>
        <fullName evidence="8">Bcl-2 Bcl-2 homology region 1-3 domain-containing protein</fullName>
    </recommendedName>
</protein>
<evidence type="ECO:0000256" key="7">
    <source>
        <dbReference type="SAM" id="Phobius"/>
    </source>
</evidence>
<feature type="domain" description="Bcl-2 Bcl-2 homology region 1-3" evidence="8">
    <location>
        <begin position="136"/>
        <end position="237"/>
    </location>
</feature>
<evidence type="ECO:0000256" key="2">
    <source>
        <dbReference type="ARBA" id="ARBA00009458"/>
    </source>
</evidence>
<accession>T1IVG1</accession>
<evidence type="ECO:0000256" key="3">
    <source>
        <dbReference type="ARBA" id="ARBA00022692"/>
    </source>
</evidence>
<keyword evidence="4" id="KW-0053">Apoptosis</keyword>
<organism evidence="9 10">
    <name type="scientific">Strigamia maritima</name>
    <name type="common">European centipede</name>
    <name type="synonym">Geophilus maritimus</name>
    <dbReference type="NCBI Taxonomy" id="126957"/>
    <lineage>
        <taxon>Eukaryota</taxon>
        <taxon>Metazoa</taxon>
        <taxon>Ecdysozoa</taxon>
        <taxon>Arthropoda</taxon>
        <taxon>Myriapoda</taxon>
        <taxon>Chilopoda</taxon>
        <taxon>Pleurostigmophora</taxon>
        <taxon>Geophilomorpha</taxon>
        <taxon>Linotaeniidae</taxon>
        <taxon>Strigamia</taxon>
    </lineage>
</organism>
<dbReference type="GO" id="GO:0097192">
    <property type="term" value="P:extrinsic apoptotic signaling pathway in absence of ligand"/>
    <property type="evidence" value="ECO:0007669"/>
    <property type="project" value="TreeGrafter"/>
</dbReference>
<dbReference type="GO" id="GO:0001836">
    <property type="term" value="P:release of cytochrome c from mitochondria"/>
    <property type="evidence" value="ECO:0007669"/>
    <property type="project" value="TreeGrafter"/>
</dbReference>
<dbReference type="PhylomeDB" id="T1IVG1"/>
<keyword evidence="3 7" id="KW-0812">Transmembrane</keyword>
<proteinExistence type="inferred from homology"/>
<dbReference type="InterPro" id="IPR036834">
    <property type="entry name" value="Bcl-2-like_sf"/>
</dbReference>
<evidence type="ECO:0000313" key="10">
    <source>
        <dbReference type="Proteomes" id="UP000014500"/>
    </source>
</evidence>
<reference evidence="10" key="1">
    <citation type="submission" date="2011-05" db="EMBL/GenBank/DDBJ databases">
        <authorList>
            <person name="Richards S.R."/>
            <person name="Qu J."/>
            <person name="Jiang H."/>
            <person name="Jhangiani S.N."/>
            <person name="Agravi P."/>
            <person name="Goodspeed R."/>
            <person name="Gross S."/>
            <person name="Mandapat C."/>
            <person name="Jackson L."/>
            <person name="Mathew T."/>
            <person name="Pu L."/>
            <person name="Thornton R."/>
            <person name="Saada N."/>
            <person name="Wilczek-Boney K.B."/>
            <person name="Lee S."/>
            <person name="Kovar C."/>
            <person name="Wu Y."/>
            <person name="Scherer S.E."/>
            <person name="Worley K.C."/>
            <person name="Muzny D.M."/>
            <person name="Gibbs R."/>
        </authorList>
    </citation>
    <scope>NUCLEOTIDE SEQUENCE</scope>
    <source>
        <strain evidence="10">Brora</strain>
    </source>
</reference>
<keyword evidence="5 7" id="KW-1133">Transmembrane helix</keyword>
<dbReference type="GO" id="GO:0042981">
    <property type="term" value="P:regulation of apoptotic process"/>
    <property type="evidence" value="ECO:0007669"/>
    <property type="project" value="InterPro"/>
</dbReference>
<dbReference type="CDD" id="cd06845">
    <property type="entry name" value="Bcl-2_like"/>
    <property type="match status" value="1"/>
</dbReference>
<dbReference type="InterPro" id="IPR046371">
    <property type="entry name" value="Bcl-2_BH1-3"/>
</dbReference>
<feature type="transmembrane region" description="Helical" evidence="7">
    <location>
        <begin position="255"/>
        <end position="277"/>
    </location>
</feature>
<dbReference type="InterPro" id="IPR002475">
    <property type="entry name" value="Bcl2-like"/>
</dbReference>
<dbReference type="GO" id="GO:0008630">
    <property type="term" value="P:intrinsic apoptotic signaling pathway in response to DNA damage"/>
    <property type="evidence" value="ECO:0007669"/>
    <property type="project" value="TreeGrafter"/>
</dbReference>
<dbReference type="PRINTS" id="PR01862">
    <property type="entry name" value="BCL2FAMILY"/>
</dbReference>
<evidence type="ECO:0000259" key="8">
    <source>
        <dbReference type="SMART" id="SM00337"/>
    </source>
</evidence>
<evidence type="ECO:0000256" key="6">
    <source>
        <dbReference type="ARBA" id="ARBA00023136"/>
    </source>
</evidence>
<comment type="subcellular location">
    <subcellularLocation>
        <location evidence="1">Membrane</location>
        <topology evidence="1">Single-pass membrane protein</topology>
    </subcellularLocation>
</comment>
<dbReference type="STRING" id="126957.T1IVG1"/>
<comment type="similarity">
    <text evidence="2">Belongs to the Bcl-2 family.</text>
</comment>
<name>T1IVG1_STRMM</name>
<dbReference type="SMART" id="SM00337">
    <property type="entry name" value="BCL"/>
    <property type="match status" value="1"/>
</dbReference>
<evidence type="ECO:0000313" key="9">
    <source>
        <dbReference type="EnsemblMetazoa" id="SMAR005159-PA"/>
    </source>
</evidence>
<reference evidence="9" key="2">
    <citation type="submission" date="2015-02" db="UniProtKB">
        <authorList>
            <consortium name="EnsemblMetazoa"/>
        </authorList>
    </citation>
    <scope>IDENTIFICATION</scope>
</reference>
<dbReference type="PANTHER" id="PTHR11256:SF48">
    <property type="entry name" value="BCL-2-RELATED OVARIAN KILLER PROTEIN"/>
    <property type="match status" value="1"/>
</dbReference>
<dbReference type="SUPFAM" id="SSF56854">
    <property type="entry name" value="Bcl-2 inhibitors of programmed cell death"/>
    <property type="match status" value="1"/>
</dbReference>
<dbReference type="EMBL" id="JH431584">
    <property type="status" value="NOT_ANNOTATED_CDS"/>
    <property type="molecule type" value="Genomic_DNA"/>
</dbReference>
<dbReference type="GO" id="GO:0051400">
    <property type="term" value="F:BH domain binding"/>
    <property type="evidence" value="ECO:0007669"/>
    <property type="project" value="TreeGrafter"/>
</dbReference>
<sequence length="279" mass="30989">MMLDATSTPTTHLSRFTGTLTRGARRGSYPAVFGCPMSSTATLGVPTPAELTKRRLSHVSEAMSRRLSASLTTIGWRSNASHTQDIVDQAKSLCSQYIRNRLKRSGIFKRKLGLQRLRSVIGMTVSYGTCEVFNQLNSVGKELERLYPTLYSSVCRQICFTITSEEVLHNMFTAVATELFRTDITWAKIVALYAVTGGLAADCVQQGHVNYLLCLIESLGLFVEKHLAIWIAHQGGWNTLSSYYLKPHKPFSSEIYLFLIVTIGVIVLAVGLVWIVFKA</sequence>
<dbReference type="PROSITE" id="PS50062">
    <property type="entry name" value="BCL2_FAMILY"/>
    <property type="match status" value="1"/>
</dbReference>
<keyword evidence="10" id="KW-1185">Reference proteome</keyword>
<dbReference type="HOGENOM" id="CLU_076701_0_0_1"/>
<dbReference type="Gene3D" id="1.10.437.10">
    <property type="entry name" value="Blc2-like"/>
    <property type="match status" value="1"/>
</dbReference>
<dbReference type="Proteomes" id="UP000014500">
    <property type="component" value="Unassembled WGS sequence"/>
</dbReference>
<evidence type="ECO:0000256" key="1">
    <source>
        <dbReference type="ARBA" id="ARBA00004167"/>
    </source>
</evidence>
<dbReference type="OMA" id="IFHRKLG"/>
<dbReference type="eggNOG" id="KOG4728">
    <property type="taxonomic scope" value="Eukaryota"/>
</dbReference>
<dbReference type="InterPro" id="IPR026298">
    <property type="entry name" value="Bcl-2_fam"/>
</dbReference>
<dbReference type="AlphaFoldDB" id="T1IVG1"/>
<keyword evidence="6 7" id="KW-0472">Membrane</keyword>
<dbReference type="FunFam" id="1.10.437.10:FF:000009">
    <property type="entry name" value="Uncharacterized protein, isoform A"/>
    <property type="match status" value="1"/>
</dbReference>